<name>A0A7D9JIK6_PARCT</name>
<dbReference type="EMBL" id="CACRXK020016627">
    <property type="protein sequence ID" value="CAB4030106.1"/>
    <property type="molecule type" value="Genomic_DNA"/>
</dbReference>
<proteinExistence type="predicted"/>
<reference evidence="1" key="1">
    <citation type="submission" date="2020-04" db="EMBL/GenBank/DDBJ databases">
        <authorList>
            <person name="Alioto T."/>
            <person name="Alioto T."/>
            <person name="Gomez Garrido J."/>
        </authorList>
    </citation>
    <scope>NUCLEOTIDE SEQUENCE</scope>
    <source>
        <strain evidence="1">A484AB</strain>
    </source>
</reference>
<accession>A0A7D9JIK6</accession>
<comment type="caution">
    <text evidence="1">The sequence shown here is derived from an EMBL/GenBank/DDBJ whole genome shotgun (WGS) entry which is preliminary data.</text>
</comment>
<dbReference type="AlphaFoldDB" id="A0A7D9JIK6"/>
<sequence>MASLSSGYSCTYSSMYFFDSTLLFTIGLFLNGETYINYFLPLSTILFYSWTNWKSSVETKYLVLITNIYEVCKESTPVQHALANSGGERNESANDAETQPHVIKLNSDGEPIIPKQLYDKVRKTFLPYHRVLFYYFQGIFFVTVFAYFLYTMMSLSEKSGITSSVQIIGSMAATTLPIIFDFVWKKNSDEQKAANAIALKSKLKRVLKVYSSNETSGQIKVESFLICAGSLYVSLAVTGRGSAILNCIQK</sequence>
<evidence type="ECO:0000313" key="1">
    <source>
        <dbReference type="EMBL" id="CAB4030106.1"/>
    </source>
</evidence>
<organism evidence="1 2">
    <name type="scientific">Paramuricea clavata</name>
    <name type="common">Red gorgonian</name>
    <name type="synonym">Violescent sea-whip</name>
    <dbReference type="NCBI Taxonomy" id="317549"/>
    <lineage>
        <taxon>Eukaryota</taxon>
        <taxon>Metazoa</taxon>
        <taxon>Cnidaria</taxon>
        <taxon>Anthozoa</taxon>
        <taxon>Octocorallia</taxon>
        <taxon>Malacalcyonacea</taxon>
        <taxon>Plexauridae</taxon>
        <taxon>Paramuricea</taxon>
    </lineage>
</organism>
<protein>
    <submittedName>
        <fullName evidence="1">Uncharacterized protein</fullName>
    </submittedName>
</protein>
<dbReference type="OrthoDB" id="10615654at2759"/>
<dbReference type="Proteomes" id="UP001152795">
    <property type="component" value="Unassembled WGS sequence"/>
</dbReference>
<gene>
    <name evidence="1" type="ORF">PACLA_8A026079</name>
</gene>
<evidence type="ECO:0000313" key="2">
    <source>
        <dbReference type="Proteomes" id="UP001152795"/>
    </source>
</evidence>
<keyword evidence="2" id="KW-1185">Reference proteome</keyword>